<accession>A0A7S0QC80</accession>
<reference evidence="2" key="1">
    <citation type="submission" date="2021-01" db="EMBL/GenBank/DDBJ databases">
        <authorList>
            <person name="Corre E."/>
            <person name="Pelletier E."/>
            <person name="Niang G."/>
            <person name="Scheremetjew M."/>
            <person name="Finn R."/>
            <person name="Kale V."/>
            <person name="Holt S."/>
            <person name="Cochrane G."/>
            <person name="Meng A."/>
            <person name="Brown T."/>
            <person name="Cohen L."/>
        </authorList>
    </citation>
    <scope>NUCLEOTIDE SEQUENCE</scope>
    <source>
        <strain evidence="2">CCAP979/52</strain>
    </source>
</reference>
<proteinExistence type="predicted"/>
<evidence type="ECO:0000313" key="2">
    <source>
        <dbReference type="EMBL" id="CAD8622387.1"/>
    </source>
</evidence>
<dbReference type="AlphaFoldDB" id="A0A7S0QC80"/>
<dbReference type="EMBL" id="HBEZ01000139">
    <property type="protein sequence ID" value="CAD8622387.1"/>
    <property type="molecule type" value="Transcribed_RNA"/>
</dbReference>
<gene>
    <name evidence="2" type="ORF">CCUR1050_LOCUS61</name>
</gene>
<protein>
    <submittedName>
        <fullName evidence="2">Uncharacterized protein</fullName>
    </submittedName>
</protein>
<name>A0A7S0QC80_9CRYP</name>
<organism evidence="2">
    <name type="scientific">Cryptomonas curvata</name>
    <dbReference type="NCBI Taxonomy" id="233186"/>
    <lineage>
        <taxon>Eukaryota</taxon>
        <taxon>Cryptophyceae</taxon>
        <taxon>Cryptomonadales</taxon>
        <taxon>Cryptomonadaceae</taxon>
        <taxon>Cryptomonas</taxon>
    </lineage>
</organism>
<evidence type="ECO:0000256" key="1">
    <source>
        <dbReference type="SAM" id="MobiDB-lite"/>
    </source>
</evidence>
<sequence length="292" mass="31640">MSTTGAKTGYIDLFQGILWRSRGSGDFFKTDSRGDLVPISSAIGILSNGEITTSPKTQVKLLKFIGYIRENEAMDNIKSVKFQDEGLCIAIFLKTVFKTSPTNKKLSPMEVLGFEIRSVSGSKKQPEALPENDGGSSKKPRIDTAVPSPQPVVVSVPVTNPAKDQPQPAVVSVQVTNPAKNQPRQTLGMRDYGDGALKLFFTPCIVMFENKTYQVTHACLVLAGGCEVPVPLGTEALVQAIDTLRDVRHSRGGNKVYYPNCIPTLVILGKTGVKQLEIHYNPIPVVLSTPPV</sequence>
<feature type="region of interest" description="Disordered" evidence="1">
    <location>
        <begin position="122"/>
        <end position="150"/>
    </location>
</feature>